<dbReference type="SMART" id="SM00420">
    <property type="entry name" value="HTH_DEOR"/>
    <property type="match status" value="1"/>
</dbReference>
<dbReference type="InterPro" id="IPR018356">
    <property type="entry name" value="Tscrpt_reg_HTH_DeoR_CS"/>
</dbReference>
<keyword evidence="3" id="KW-0804">Transcription</keyword>
<reference evidence="5" key="2">
    <citation type="submission" date="2020-09" db="EMBL/GenBank/DDBJ databases">
        <authorList>
            <person name="Sun Q."/>
            <person name="Ohkuma M."/>
        </authorList>
    </citation>
    <scope>NUCLEOTIDE SEQUENCE</scope>
    <source>
        <strain evidence="5">JCM 1480</strain>
    </source>
</reference>
<dbReference type="GO" id="GO:0003700">
    <property type="term" value="F:DNA-binding transcription factor activity"/>
    <property type="evidence" value="ECO:0007669"/>
    <property type="project" value="InterPro"/>
</dbReference>
<dbReference type="GO" id="GO:0003677">
    <property type="term" value="F:DNA binding"/>
    <property type="evidence" value="ECO:0007669"/>
    <property type="project" value="UniProtKB-KW"/>
</dbReference>
<proteinExistence type="predicted"/>
<dbReference type="PROSITE" id="PS51000">
    <property type="entry name" value="HTH_DEOR_2"/>
    <property type="match status" value="1"/>
</dbReference>
<dbReference type="PANTHER" id="PTHR30363:SF44">
    <property type="entry name" value="AGA OPERON TRANSCRIPTIONAL REPRESSOR-RELATED"/>
    <property type="match status" value="1"/>
</dbReference>
<dbReference type="PRINTS" id="PR00037">
    <property type="entry name" value="HTHLACR"/>
</dbReference>
<gene>
    <name evidence="5" type="primary">fruR</name>
    <name evidence="5" type="ORF">GCM10009769_05300</name>
</gene>
<sequence>MLIDVKDIRDLAILDHLRTSRAASVADLAAATGSSVATIRRDLQRLDDAGLLRRTHGGAVLPDTHEGDSPFLEVETVNRTAKRRIAEAAARFVEDGHTIVLDIGTTVLQLADLLRGRPITVITANMAVFELLKDDPAVHLVLLPGDYDPVYHSVSGHLTTDSLRLIRADHAFLGVSGISASGDLRDTTIAQVPIKQAIADACDEVTVLADSSKFPGTGAARIDLPSSIVRIVTDDDPPVPVAAAFAAHGVEVLVA</sequence>
<evidence type="ECO:0000259" key="4">
    <source>
        <dbReference type="PROSITE" id="PS51000"/>
    </source>
</evidence>
<dbReference type="InterPro" id="IPR036390">
    <property type="entry name" value="WH_DNA-bd_sf"/>
</dbReference>
<dbReference type="InterPro" id="IPR050313">
    <property type="entry name" value="Carb_Metab_HTH_regulators"/>
</dbReference>
<dbReference type="InterPro" id="IPR014036">
    <property type="entry name" value="DeoR-like_C"/>
</dbReference>
<dbReference type="Proteomes" id="UP000648535">
    <property type="component" value="Unassembled WGS sequence"/>
</dbReference>
<dbReference type="Pfam" id="PF00455">
    <property type="entry name" value="DeoRC"/>
    <property type="match status" value="1"/>
</dbReference>
<evidence type="ECO:0000313" key="5">
    <source>
        <dbReference type="EMBL" id="GGK90213.1"/>
    </source>
</evidence>
<dbReference type="PANTHER" id="PTHR30363">
    <property type="entry name" value="HTH-TYPE TRANSCRIPTIONAL REGULATOR SRLR-RELATED"/>
    <property type="match status" value="1"/>
</dbReference>
<dbReference type="InterPro" id="IPR036388">
    <property type="entry name" value="WH-like_DNA-bd_sf"/>
</dbReference>
<keyword evidence="1" id="KW-0805">Transcription regulation</keyword>
<reference evidence="5" key="1">
    <citation type="journal article" date="2014" name="Int. J. Syst. Evol. Microbiol.">
        <title>Complete genome sequence of Corynebacterium casei LMG S-19264T (=DSM 44701T), isolated from a smear-ripened cheese.</title>
        <authorList>
            <consortium name="US DOE Joint Genome Institute (JGI-PGF)"/>
            <person name="Walter F."/>
            <person name="Albersmeier A."/>
            <person name="Kalinowski J."/>
            <person name="Ruckert C."/>
        </authorList>
    </citation>
    <scope>NUCLEOTIDE SEQUENCE</scope>
    <source>
        <strain evidence="5">JCM 1480</strain>
    </source>
</reference>
<dbReference type="InterPro" id="IPR037171">
    <property type="entry name" value="NagB/RpiA_transferase-like"/>
</dbReference>
<feature type="domain" description="HTH deoR-type" evidence="4">
    <location>
        <begin position="6"/>
        <end position="61"/>
    </location>
</feature>
<dbReference type="SMART" id="SM01134">
    <property type="entry name" value="DeoRC"/>
    <property type="match status" value="1"/>
</dbReference>
<dbReference type="EMBL" id="BMOI01000001">
    <property type="protein sequence ID" value="GGK90213.1"/>
    <property type="molecule type" value="Genomic_DNA"/>
</dbReference>
<dbReference type="Gene3D" id="3.40.50.1360">
    <property type="match status" value="1"/>
</dbReference>
<keyword evidence="2" id="KW-0238">DNA-binding</keyword>
<dbReference type="Gene3D" id="1.10.10.10">
    <property type="entry name" value="Winged helix-like DNA-binding domain superfamily/Winged helix DNA-binding domain"/>
    <property type="match status" value="1"/>
</dbReference>
<dbReference type="InterPro" id="IPR001034">
    <property type="entry name" value="DeoR_HTH"/>
</dbReference>
<organism evidence="5 6">
    <name type="scientific">Curtobacterium luteum</name>
    <dbReference type="NCBI Taxonomy" id="33881"/>
    <lineage>
        <taxon>Bacteria</taxon>
        <taxon>Bacillati</taxon>
        <taxon>Actinomycetota</taxon>
        <taxon>Actinomycetes</taxon>
        <taxon>Micrococcales</taxon>
        <taxon>Microbacteriaceae</taxon>
        <taxon>Curtobacterium</taxon>
    </lineage>
</organism>
<evidence type="ECO:0000313" key="6">
    <source>
        <dbReference type="Proteomes" id="UP000648535"/>
    </source>
</evidence>
<comment type="caution">
    <text evidence="5">The sequence shown here is derived from an EMBL/GenBank/DDBJ whole genome shotgun (WGS) entry which is preliminary data.</text>
</comment>
<dbReference type="Pfam" id="PF08220">
    <property type="entry name" value="HTH_DeoR"/>
    <property type="match status" value="1"/>
</dbReference>
<evidence type="ECO:0000256" key="2">
    <source>
        <dbReference type="ARBA" id="ARBA00023125"/>
    </source>
</evidence>
<dbReference type="SUPFAM" id="SSF46785">
    <property type="entry name" value="Winged helix' DNA-binding domain"/>
    <property type="match status" value="1"/>
</dbReference>
<evidence type="ECO:0000256" key="3">
    <source>
        <dbReference type="ARBA" id="ARBA00023163"/>
    </source>
</evidence>
<evidence type="ECO:0000256" key="1">
    <source>
        <dbReference type="ARBA" id="ARBA00023015"/>
    </source>
</evidence>
<protein>
    <submittedName>
        <fullName evidence="5">DeoR family transcriptional regulator</fullName>
    </submittedName>
</protein>
<dbReference type="SUPFAM" id="SSF100950">
    <property type="entry name" value="NagB/RpiA/CoA transferase-like"/>
    <property type="match status" value="1"/>
</dbReference>
<dbReference type="AlphaFoldDB" id="A0A8H9L1A4"/>
<accession>A0A8H9L1A4</accession>
<dbReference type="PROSITE" id="PS00894">
    <property type="entry name" value="HTH_DEOR_1"/>
    <property type="match status" value="1"/>
</dbReference>
<name>A0A8H9L1A4_9MICO</name>